<keyword evidence="2" id="KW-1133">Transmembrane helix</keyword>
<accession>G7TGF3</accession>
<evidence type="ECO:0000256" key="2">
    <source>
        <dbReference type="SAM" id="Phobius"/>
    </source>
</evidence>
<gene>
    <name evidence="3" type="ORF">XOC_3810</name>
</gene>
<evidence type="ECO:0000313" key="3">
    <source>
        <dbReference type="EMBL" id="AEQ97899.1"/>
    </source>
</evidence>
<keyword evidence="2" id="KW-0812">Transmembrane</keyword>
<evidence type="ECO:0000313" key="4">
    <source>
        <dbReference type="Proteomes" id="UP000008851"/>
    </source>
</evidence>
<dbReference type="HOGENOM" id="CLU_1314990_0_0_6"/>
<reference evidence="3 4" key="1">
    <citation type="journal article" date="2011" name="J. Bacteriol.">
        <title>Two new complete genome sequences offer insight into host and tissue specificity of plant pathogenic Xanthomonas spp.</title>
        <authorList>
            <person name="Bogdanove A.J."/>
            <person name="Koebnik R."/>
            <person name="Lu H."/>
            <person name="Furutani A."/>
            <person name="Angiuoli S.V."/>
            <person name="Patil P.B."/>
            <person name="Van Sluys M.A."/>
            <person name="Ryan R.P."/>
            <person name="Meyer D.F."/>
            <person name="Han S.W."/>
            <person name="Aparna G."/>
            <person name="Rajaram M."/>
            <person name="Delcher A.L."/>
            <person name="Phillippy A.M."/>
            <person name="Puiu D."/>
            <person name="Schatz M.C."/>
            <person name="Shumway M."/>
            <person name="Sommer D.D."/>
            <person name="Trapnell C."/>
            <person name="Benahmed F."/>
            <person name="Dimitrov G."/>
            <person name="Madupu R."/>
            <person name="Radune D."/>
            <person name="Sullivan S."/>
            <person name="Jha G."/>
            <person name="Ishihara H."/>
            <person name="Lee S.W."/>
            <person name="Pandey A."/>
            <person name="Sharma V."/>
            <person name="Sriariyanun M."/>
            <person name="Szurek B."/>
            <person name="Vera-Cruz C.M."/>
            <person name="Dorman K.S."/>
            <person name="Ronald P.C."/>
            <person name="Verdier V."/>
            <person name="Dow J.M."/>
            <person name="Sonti R.V."/>
            <person name="Tsuge S."/>
            <person name="Brendel V.P."/>
            <person name="Rabinowicz P.D."/>
            <person name="Leach J.E."/>
            <person name="White F.F."/>
            <person name="Salzberg S.L."/>
        </authorList>
    </citation>
    <scope>NUCLEOTIDE SEQUENCE [LARGE SCALE GENOMIC DNA]</scope>
    <source>
        <strain evidence="3 4">BLS256</strain>
    </source>
</reference>
<feature type="region of interest" description="Disordered" evidence="1">
    <location>
        <begin position="177"/>
        <end position="209"/>
    </location>
</feature>
<dbReference type="EMBL" id="CP003057">
    <property type="protein sequence ID" value="AEQ97899.1"/>
    <property type="molecule type" value="Genomic_DNA"/>
</dbReference>
<evidence type="ECO:0000256" key="1">
    <source>
        <dbReference type="SAM" id="MobiDB-lite"/>
    </source>
</evidence>
<sequence length="209" mass="22495">MPGSGDTQGGDEGLQAGFEPSAAERRKGGSALEDHHVRGTVSETGLQIVAELMDRRRTARAQAGNAWGDAAVWRGQIQPCAARVTVAGRLADYEATCRRNGCWLLAVGCWLLAVGYWLLAIGYWLLAIGCWLLAIGYWLLATGYWLLASGFWLLASGFWLLASMPAGWLAVGRELPGSGPRSLQPAPKNAEGRNASAFQPSVRSRRPPM</sequence>
<organism evidence="3 4">
    <name type="scientific">Xanthomonas oryzae pv. oryzicola (strain BLS256)</name>
    <dbReference type="NCBI Taxonomy" id="383407"/>
    <lineage>
        <taxon>Bacteria</taxon>
        <taxon>Pseudomonadati</taxon>
        <taxon>Pseudomonadota</taxon>
        <taxon>Gammaproteobacteria</taxon>
        <taxon>Lysobacterales</taxon>
        <taxon>Lysobacteraceae</taxon>
        <taxon>Xanthomonas</taxon>
    </lineage>
</organism>
<protein>
    <submittedName>
        <fullName evidence="3">Uncharacterized protein</fullName>
    </submittedName>
</protein>
<dbReference type="InterPro" id="IPR011049">
    <property type="entry name" value="Serralysin-like_metalloprot_C"/>
</dbReference>
<feature type="transmembrane region" description="Helical" evidence="2">
    <location>
        <begin position="151"/>
        <end position="171"/>
    </location>
</feature>
<proteinExistence type="predicted"/>
<dbReference type="SUPFAM" id="SSF101967">
    <property type="entry name" value="Adhesin YadA, collagen-binding domain"/>
    <property type="match status" value="1"/>
</dbReference>
<dbReference type="KEGG" id="xor:XOC_3810"/>
<dbReference type="AlphaFoldDB" id="G7TGF3"/>
<feature type="transmembrane region" description="Helical" evidence="2">
    <location>
        <begin position="103"/>
        <end position="119"/>
    </location>
</feature>
<keyword evidence="2" id="KW-0472">Membrane</keyword>
<dbReference type="Proteomes" id="UP000008851">
    <property type="component" value="Chromosome"/>
</dbReference>
<name>G7TGF3_XANOB</name>